<dbReference type="InterPro" id="IPR037359">
    <property type="entry name" value="NST/OST"/>
</dbReference>
<organism evidence="8">
    <name type="scientific">Oikopleura dioica</name>
    <name type="common">Tunicate</name>
    <dbReference type="NCBI Taxonomy" id="34765"/>
    <lineage>
        <taxon>Eukaryota</taxon>
        <taxon>Metazoa</taxon>
        <taxon>Chordata</taxon>
        <taxon>Tunicata</taxon>
        <taxon>Appendicularia</taxon>
        <taxon>Copelata</taxon>
        <taxon>Oikopleuridae</taxon>
        <taxon>Oikopleura</taxon>
    </lineage>
</organism>
<dbReference type="GO" id="GO:0008467">
    <property type="term" value="F:[heparan sulfate]-glucosamine 3-sulfotransferase activity"/>
    <property type="evidence" value="ECO:0007669"/>
    <property type="project" value="TreeGrafter"/>
</dbReference>
<evidence type="ECO:0000256" key="3">
    <source>
        <dbReference type="PIRSR" id="PIRSR637359-1"/>
    </source>
</evidence>
<dbReference type="OrthoDB" id="6129517at2759"/>
<sequence>MPNLIAVGFAKCGTGSLSFLDCHSQIVFRFVESYFFMNARKLKNDKLNVKNALSLYNLPKARKSEVLLEKTPAYMNGKATNLKDRFQLMEEFSPGVKILVLLCDPLHRLWSHMKMNRKESHFLEMANLTENWLPEMKNFNYKSAENIIDLPIFKNGEKVNRFIPFGYAKKVLLMGFYYSRLKILIETFGRDRVLLLDGDNLISDPDTEFGLVEEFVGVRKELSFEFATRYPYPCLDEPVPMCLPDTKGTTHGTTKQPNSTELFNFYKKEMQMLKSFLKSFPNYKNDLKRFLWLDKYDD</sequence>
<evidence type="ECO:0000313" key="9">
    <source>
        <dbReference type="Proteomes" id="UP000001307"/>
    </source>
</evidence>
<dbReference type="InParanoid" id="E4XYL7"/>
<evidence type="ECO:0000259" key="7">
    <source>
        <dbReference type="Pfam" id="PF00685"/>
    </source>
</evidence>
<protein>
    <recommendedName>
        <fullName evidence="6">Sulfotransferase</fullName>
        <ecNumber evidence="6">2.8.2.-</ecNumber>
    </recommendedName>
</protein>
<dbReference type="SUPFAM" id="SSF52540">
    <property type="entry name" value="P-loop containing nucleoside triphosphate hydrolases"/>
    <property type="match status" value="1"/>
</dbReference>
<reference evidence="8" key="1">
    <citation type="journal article" date="2010" name="Science">
        <title>Plasticity of animal genome architecture unmasked by rapid evolution of a pelagic tunicate.</title>
        <authorList>
            <person name="Denoeud F."/>
            <person name="Henriet S."/>
            <person name="Mungpakdee S."/>
            <person name="Aury J.M."/>
            <person name="Da Silva C."/>
            <person name="Brinkmann H."/>
            <person name="Mikhaleva J."/>
            <person name="Olsen L.C."/>
            <person name="Jubin C."/>
            <person name="Canestro C."/>
            <person name="Bouquet J.M."/>
            <person name="Danks G."/>
            <person name="Poulain J."/>
            <person name="Campsteijn C."/>
            <person name="Adamski M."/>
            <person name="Cross I."/>
            <person name="Yadetie F."/>
            <person name="Muffato M."/>
            <person name="Louis A."/>
            <person name="Butcher S."/>
            <person name="Tsagkogeorga G."/>
            <person name="Konrad A."/>
            <person name="Singh S."/>
            <person name="Jensen M.F."/>
            <person name="Cong E.H."/>
            <person name="Eikeseth-Otteraa H."/>
            <person name="Noel B."/>
            <person name="Anthouard V."/>
            <person name="Porcel B.M."/>
            <person name="Kachouri-Lafond R."/>
            <person name="Nishino A."/>
            <person name="Ugolini M."/>
            <person name="Chourrout P."/>
            <person name="Nishida H."/>
            <person name="Aasland R."/>
            <person name="Huzurbazar S."/>
            <person name="Westhof E."/>
            <person name="Delsuc F."/>
            <person name="Lehrach H."/>
            <person name="Reinhardt R."/>
            <person name="Weissenbach J."/>
            <person name="Roy S.W."/>
            <person name="Artiguenave F."/>
            <person name="Postlethwait J.H."/>
            <person name="Manak J.R."/>
            <person name="Thompson E.M."/>
            <person name="Jaillon O."/>
            <person name="Du Pasquier L."/>
            <person name="Boudinot P."/>
            <person name="Liberles D.A."/>
            <person name="Volff J.N."/>
            <person name="Philippe H."/>
            <person name="Lenhard B."/>
            <person name="Roest Crollius H."/>
            <person name="Wincker P."/>
            <person name="Chourrout D."/>
        </authorList>
    </citation>
    <scope>NUCLEOTIDE SEQUENCE [LARGE SCALE GENOMIC DNA]</scope>
</reference>
<evidence type="ECO:0000256" key="2">
    <source>
        <dbReference type="ARBA" id="ARBA00023180"/>
    </source>
</evidence>
<evidence type="ECO:0000313" key="8">
    <source>
        <dbReference type="EMBL" id="CBY14729.1"/>
    </source>
</evidence>
<dbReference type="EC" id="2.8.2.-" evidence="6"/>
<dbReference type="Pfam" id="PF00685">
    <property type="entry name" value="Sulfotransfer_1"/>
    <property type="match status" value="1"/>
</dbReference>
<evidence type="ECO:0000256" key="6">
    <source>
        <dbReference type="RuleBase" id="RU361155"/>
    </source>
</evidence>
<dbReference type="Gene3D" id="3.40.50.300">
    <property type="entry name" value="P-loop containing nucleotide triphosphate hydrolases"/>
    <property type="match status" value="1"/>
</dbReference>
<evidence type="ECO:0000256" key="5">
    <source>
        <dbReference type="PIRSR" id="PIRSR637359-3"/>
    </source>
</evidence>
<dbReference type="EMBL" id="FN653338">
    <property type="protein sequence ID" value="CBY14729.1"/>
    <property type="molecule type" value="Genomic_DNA"/>
</dbReference>
<feature type="active site" description="For sulfotransferase activity" evidence="3">
    <location>
        <position position="11"/>
    </location>
</feature>
<keyword evidence="9" id="KW-1185">Reference proteome</keyword>
<keyword evidence="2" id="KW-0325">Glycoprotein</keyword>
<keyword evidence="1 6" id="KW-0808">Transferase</keyword>
<name>E4XYL7_OIKDI</name>
<dbReference type="PANTHER" id="PTHR10605:SF72">
    <property type="entry name" value="HEPARAN SULFATE 3-O SULFOTRANSFERASE-B, ISOFORM A"/>
    <property type="match status" value="1"/>
</dbReference>
<keyword evidence="5" id="KW-1015">Disulfide bond</keyword>
<accession>E4XYL7</accession>
<comment type="similarity">
    <text evidence="6">Belongs to the sulfotransferase 1 family.</text>
</comment>
<evidence type="ECO:0000256" key="1">
    <source>
        <dbReference type="ARBA" id="ARBA00022679"/>
    </source>
</evidence>
<dbReference type="PANTHER" id="PTHR10605">
    <property type="entry name" value="HEPARAN SULFATE SULFOTRANSFERASE"/>
    <property type="match status" value="1"/>
</dbReference>
<feature type="binding site" evidence="4">
    <location>
        <begin position="247"/>
        <end position="251"/>
    </location>
    <ligand>
        <name>3'-phosphoadenylyl sulfate</name>
        <dbReference type="ChEBI" id="CHEBI:58339"/>
    </ligand>
</feature>
<dbReference type="InterPro" id="IPR000863">
    <property type="entry name" value="Sulfotransferase_dom"/>
</dbReference>
<gene>
    <name evidence="8" type="ORF">GSOID_T00009800001</name>
</gene>
<feature type="binding site" evidence="4">
    <location>
        <position position="111"/>
    </location>
    <ligand>
        <name>3'-phosphoadenylyl sulfate</name>
        <dbReference type="ChEBI" id="CHEBI:58339"/>
    </ligand>
</feature>
<feature type="domain" description="Sulfotransferase" evidence="7">
    <location>
        <begin position="4"/>
        <end position="219"/>
    </location>
</feature>
<evidence type="ECO:0000256" key="4">
    <source>
        <dbReference type="PIRSR" id="PIRSR637359-2"/>
    </source>
</evidence>
<feature type="disulfide bond" evidence="5">
    <location>
        <begin position="234"/>
        <end position="242"/>
    </location>
</feature>
<proteinExistence type="inferred from homology"/>
<dbReference type="AlphaFoldDB" id="E4XYL7"/>
<dbReference type="InterPro" id="IPR027417">
    <property type="entry name" value="P-loop_NTPase"/>
</dbReference>
<dbReference type="Proteomes" id="UP000001307">
    <property type="component" value="Unassembled WGS sequence"/>
</dbReference>